<dbReference type="PANTHER" id="PTHR30514">
    <property type="entry name" value="GLUCOKINASE"/>
    <property type="match status" value="1"/>
</dbReference>
<keyword evidence="3" id="KW-1185">Reference proteome</keyword>
<sequence length="276" mass="29422">MENGLERLPALFDGGRLSPTQRRVARYVADHPREAPFLSSVELASRAGVSQPTVTRLAVALGYGGYGEFQKDLRRVVLGTVEEAGGNKFQAAVDEEISNLRALRGALEDDGKIAELGRDLASSVPLVVVGLRASAPLAGFFSYFAEKLHPDVRTITDGGSAGTDRLAQARRAGAGWALCFVLPRYPRETLALMEYARELGLRVAAVSDRVGGPVSGAAEVVLPAGVGTRLVFDSQTAAMALSTVLIEALSDAAPRRAQANLEDFEQRAQNLGWFAE</sequence>
<proteinExistence type="predicted"/>
<dbReference type="KEGG" id="rub:GBA63_07220"/>
<dbReference type="SUPFAM" id="SSF53697">
    <property type="entry name" value="SIS domain"/>
    <property type="match status" value="1"/>
</dbReference>
<protein>
    <submittedName>
        <fullName evidence="2">MurR/RpiR family transcriptional regulator</fullName>
    </submittedName>
</protein>
<dbReference type="InterPro" id="IPR036388">
    <property type="entry name" value="WH-like_DNA-bd_sf"/>
</dbReference>
<dbReference type="GO" id="GO:0097367">
    <property type="term" value="F:carbohydrate derivative binding"/>
    <property type="evidence" value="ECO:0007669"/>
    <property type="project" value="InterPro"/>
</dbReference>
<dbReference type="InterPro" id="IPR047640">
    <property type="entry name" value="RpiR-like"/>
</dbReference>
<dbReference type="InterPro" id="IPR009057">
    <property type="entry name" value="Homeodomain-like_sf"/>
</dbReference>
<dbReference type="EMBL" id="CP045119">
    <property type="protein sequence ID" value="QIN85074.1"/>
    <property type="molecule type" value="Genomic_DNA"/>
</dbReference>
<evidence type="ECO:0000313" key="2">
    <source>
        <dbReference type="EMBL" id="QIN85074.1"/>
    </source>
</evidence>
<dbReference type="Pfam" id="PF01418">
    <property type="entry name" value="HTH_6"/>
    <property type="match status" value="1"/>
</dbReference>
<organism evidence="2 3">
    <name type="scientific">Rubrobacter tropicus</name>
    <dbReference type="NCBI Taxonomy" id="2653851"/>
    <lineage>
        <taxon>Bacteria</taxon>
        <taxon>Bacillati</taxon>
        <taxon>Actinomycetota</taxon>
        <taxon>Rubrobacteria</taxon>
        <taxon>Rubrobacterales</taxon>
        <taxon>Rubrobacteraceae</taxon>
        <taxon>Rubrobacter</taxon>
    </lineage>
</organism>
<dbReference type="GO" id="GO:1901135">
    <property type="term" value="P:carbohydrate derivative metabolic process"/>
    <property type="evidence" value="ECO:0007669"/>
    <property type="project" value="InterPro"/>
</dbReference>
<dbReference type="GO" id="GO:0003700">
    <property type="term" value="F:DNA-binding transcription factor activity"/>
    <property type="evidence" value="ECO:0007669"/>
    <property type="project" value="InterPro"/>
</dbReference>
<evidence type="ECO:0000259" key="1">
    <source>
        <dbReference type="PROSITE" id="PS51071"/>
    </source>
</evidence>
<dbReference type="SUPFAM" id="SSF46689">
    <property type="entry name" value="Homeodomain-like"/>
    <property type="match status" value="1"/>
</dbReference>
<feature type="domain" description="HTH rpiR-type" evidence="1">
    <location>
        <begin position="2"/>
        <end position="80"/>
    </location>
</feature>
<dbReference type="InterPro" id="IPR000281">
    <property type="entry name" value="HTH_RpiR"/>
</dbReference>
<dbReference type="AlphaFoldDB" id="A0A6G8QEY7"/>
<dbReference type="Gene3D" id="3.40.50.10490">
    <property type="entry name" value="Glucose-6-phosphate isomerase like protein, domain 1"/>
    <property type="match status" value="1"/>
</dbReference>
<accession>A0A6G8QEY7</accession>
<dbReference type="PROSITE" id="PS51071">
    <property type="entry name" value="HTH_RPIR"/>
    <property type="match status" value="1"/>
</dbReference>
<gene>
    <name evidence="2" type="ORF">GBA63_07220</name>
</gene>
<dbReference type="Proteomes" id="UP000501452">
    <property type="component" value="Chromosome"/>
</dbReference>
<dbReference type="PANTHER" id="PTHR30514:SF18">
    <property type="entry name" value="RPIR-FAMILY TRANSCRIPTIONAL REGULATOR"/>
    <property type="match status" value="1"/>
</dbReference>
<dbReference type="InterPro" id="IPR046348">
    <property type="entry name" value="SIS_dom_sf"/>
</dbReference>
<evidence type="ECO:0000313" key="3">
    <source>
        <dbReference type="Proteomes" id="UP000501452"/>
    </source>
</evidence>
<dbReference type="Gene3D" id="1.10.10.10">
    <property type="entry name" value="Winged helix-like DNA-binding domain superfamily/Winged helix DNA-binding domain"/>
    <property type="match status" value="1"/>
</dbReference>
<reference evidence="2 3" key="1">
    <citation type="submission" date="2019-10" db="EMBL/GenBank/DDBJ databases">
        <title>Rubrobacter sp nov SCSIO 52090 isolated from a deep-sea sediment in the South China Sea.</title>
        <authorList>
            <person name="Chen R.W."/>
        </authorList>
    </citation>
    <scope>NUCLEOTIDE SEQUENCE [LARGE SCALE GENOMIC DNA]</scope>
    <source>
        <strain evidence="2 3">SCSIO 52909</strain>
    </source>
</reference>
<name>A0A6G8QEY7_9ACTN</name>
<dbReference type="GO" id="GO:0003677">
    <property type="term" value="F:DNA binding"/>
    <property type="evidence" value="ECO:0007669"/>
    <property type="project" value="InterPro"/>
</dbReference>